<evidence type="ECO:0000313" key="3">
    <source>
        <dbReference type="Proteomes" id="UP000570514"/>
    </source>
</evidence>
<evidence type="ECO:0000313" key="2">
    <source>
        <dbReference type="EMBL" id="NIK87177.1"/>
    </source>
</evidence>
<dbReference type="GO" id="GO:0003677">
    <property type="term" value="F:DNA binding"/>
    <property type="evidence" value="ECO:0007669"/>
    <property type="project" value="InterPro"/>
</dbReference>
<evidence type="ECO:0000259" key="1">
    <source>
        <dbReference type="PROSITE" id="PS50943"/>
    </source>
</evidence>
<sequence>MIVGTRIRRLREAKGISRAVLARKIGVDVSSIAGWESGKRLPRDTVRTKLAKALDFDLAALMSPEEEVFAPARVAVLDVAEDFPAVLADCARRAKKMIRSARLGSPYSTTCNVQREARAVMGERLRKGEISVERAEIFYTLDRLKEVLHNILIYDGRPYYAKAYCIGLQEIGPFLGAWCFDEDEVFLGAYWRGFPVTGRPLLRLSGSSVKTFFNAYWKEIWESGTLLNSHGARDLTQIRDLAVKMGLNPRRWKSYVEEARALEIGDGAPPFL</sequence>
<accession>A0A846MW01</accession>
<dbReference type="Pfam" id="PF01381">
    <property type="entry name" value="HTH_3"/>
    <property type="match status" value="1"/>
</dbReference>
<dbReference type="InterPro" id="IPR010982">
    <property type="entry name" value="Lambda_DNA-bd_dom_sf"/>
</dbReference>
<reference evidence="2 3" key="1">
    <citation type="submission" date="2020-03" db="EMBL/GenBank/DDBJ databases">
        <title>Genomic Encyclopedia of Type Strains, Phase IV (KMG-IV): sequencing the most valuable type-strain genomes for metagenomic binning, comparative biology and taxonomic classification.</title>
        <authorList>
            <person name="Goeker M."/>
        </authorList>
    </citation>
    <scope>NUCLEOTIDE SEQUENCE [LARGE SCALE GENOMIC DNA]</scope>
    <source>
        <strain evidence="2 3">DSM 19867</strain>
    </source>
</reference>
<dbReference type="Proteomes" id="UP000570514">
    <property type="component" value="Unassembled WGS sequence"/>
</dbReference>
<gene>
    <name evidence="2" type="ORF">FHS83_000495</name>
</gene>
<keyword evidence="3" id="KW-1185">Reference proteome</keyword>
<dbReference type="SUPFAM" id="SSF47413">
    <property type="entry name" value="lambda repressor-like DNA-binding domains"/>
    <property type="match status" value="1"/>
</dbReference>
<feature type="domain" description="HTH cro/C1-type" evidence="1">
    <location>
        <begin position="7"/>
        <end position="61"/>
    </location>
</feature>
<proteinExistence type="predicted"/>
<organism evidence="2 3">
    <name type="scientific">Rhizomicrobium palustre</name>
    <dbReference type="NCBI Taxonomy" id="189966"/>
    <lineage>
        <taxon>Bacteria</taxon>
        <taxon>Pseudomonadati</taxon>
        <taxon>Pseudomonadota</taxon>
        <taxon>Alphaproteobacteria</taxon>
        <taxon>Micropepsales</taxon>
        <taxon>Micropepsaceae</taxon>
        <taxon>Rhizomicrobium</taxon>
    </lineage>
</organism>
<dbReference type="SMART" id="SM00530">
    <property type="entry name" value="HTH_XRE"/>
    <property type="match status" value="1"/>
</dbReference>
<dbReference type="CDD" id="cd00093">
    <property type="entry name" value="HTH_XRE"/>
    <property type="match status" value="1"/>
</dbReference>
<dbReference type="AlphaFoldDB" id="A0A846MW01"/>
<dbReference type="EMBL" id="JAASRM010000001">
    <property type="protein sequence ID" value="NIK87177.1"/>
    <property type="molecule type" value="Genomic_DNA"/>
</dbReference>
<dbReference type="PROSITE" id="PS50943">
    <property type="entry name" value="HTH_CROC1"/>
    <property type="match status" value="1"/>
</dbReference>
<dbReference type="InterPro" id="IPR001387">
    <property type="entry name" value="Cro/C1-type_HTH"/>
</dbReference>
<protein>
    <submittedName>
        <fullName evidence="2">Transcriptional regulator with XRE-family HTH domain</fullName>
    </submittedName>
</protein>
<name>A0A846MW01_9PROT</name>
<dbReference type="Gene3D" id="1.10.260.40">
    <property type="entry name" value="lambda repressor-like DNA-binding domains"/>
    <property type="match status" value="1"/>
</dbReference>
<comment type="caution">
    <text evidence="2">The sequence shown here is derived from an EMBL/GenBank/DDBJ whole genome shotgun (WGS) entry which is preliminary data.</text>
</comment>
<dbReference type="RefSeq" id="WP_167080541.1">
    <property type="nucleotide sequence ID" value="NZ_BAAADC010000001.1"/>
</dbReference>